<name>W6N640_CLOTY</name>
<evidence type="ECO:0000313" key="2">
    <source>
        <dbReference type="Proteomes" id="UP000019482"/>
    </source>
</evidence>
<dbReference type="EMBL" id="CBXI010000029">
    <property type="protein sequence ID" value="CDL91620.1"/>
    <property type="molecule type" value="Genomic_DNA"/>
</dbReference>
<dbReference type="GeneID" id="29420406"/>
<reference evidence="1 2" key="1">
    <citation type="journal article" date="2015" name="Genome Announc.">
        <title>Draft Genome Sequence of Clostridium tyrobutyricum Strain DIVETGP, Isolated from Cow's Milk for Grana Padano Production.</title>
        <authorList>
            <person name="Soggiu A."/>
            <person name="Piras C."/>
            <person name="Gaiarsa S."/>
            <person name="Sassera D."/>
            <person name="Roncada P."/>
            <person name="Bendixen E."/>
            <person name="Brasca M."/>
            <person name="Bonizzi L."/>
        </authorList>
    </citation>
    <scope>NUCLEOTIDE SEQUENCE [LARGE SCALE GENOMIC DNA]</scope>
    <source>
        <strain evidence="1 2">DIVETGP</strain>
    </source>
</reference>
<dbReference type="AlphaFoldDB" id="W6N640"/>
<dbReference type="InterPro" id="IPR012504">
    <property type="entry name" value="Spore_YabP"/>
</dbReference>
<dbReference type="NCBIfam" id="TIGR02892">
    <property type="entry name" value="spore_yabP"/>
    <property type="match status" value="1"/>
</dbReference>
<organism evidence="1 2">
    <name type="scientific">Clostridium tyrobutyricum DIVETGP</name>
    <dbReference type="NCBI Taxonomy" id="1408889"/>
    <lineage>
        <taxon>Bacteria</taxon>
        <taxon>Bacillati</taxon>
        <taxon>Bacillota</taxon>
        <taxon>Clostridia</taxon>
        <taxon>Eubacteriales</taxon>
        <taxon>Clostridiaceae</taxon>
        <taxon>Clostridium</taxon>
    </lineage>
</organism>
<dbReference type="OrthoDB" id="9795125at2"/>
<dbReference type="RefSeq" id="WP_017753201.1">
    <property type="nucleotide sequence ID" value="NZ_CBXI010000029.1"/>
</dbReference>
<dbReference type="Gene3D" id="2.60.40.2000">
    <property type="match status" value="1"/>
</dbReference>
<sequence>MERKETNLDSKKNSLSLENRKRLVITGIIEVISFNEEQILLNTNLGSLSVKGLSLKMNKLDVQNGQVVIMGTINSCIYTNNQPRKKKGSIISKMFK</sequence>
<dbReference type="GO" id="GO:0030435">
    <property type="term" value="P:sporulation resulting in formation of a cellular spore"/>
    <property type="evidence" value="ECO:0007669"/>
    <property type="project" value="InterPro"/>
</dbReference>
<dbReference type="Proteomes" id="UP000019482">
    <property type="component" value="Unassembled WGS sequence"/>
</dbReference>
<evidence type="ECO:0000313" key="1">
    <source>
        <dbReference type="EMBL" id="CDL91620.1"/>
    </source>
</evidence>
<gene>
    <name evidence="1" type="ORF">CTDIVETGP_1690</name>
</gene>
<dbReference type="InterPro" id="IPR022476">
    <property type="entry name" value="Spore_YabP/YqfC"/>
</dbReference>
<proteinExistence type="predicted"/>
<keyword evidence="2" id="KW-1185">Reference proteome</keyword>
<accession>W6N640</accession>
<dbReference type="InterPro" id="IPR038705">
    <property type="entry name" value="YabP_sf"/>
</dbReference>
<comment type="caution">
    <text evidence="1">The sequence shown here is derived from an EMBL/GenBank/DDBJ whole genome shotgun (WGS) entry which is preliminary data.</text>
</comment>
<protein>
    <submittedName>
        <fullName evidence="1">FIG007421: forespore shell protein</fullName>
    </submittedName>
</protein>
<dbReference type="Pfam" id="PF07873">
    <property type="entry name" value="YabP"/>
    <property type="match status" value="1"/>
</dbReference>
<dbReference type="PIRSF" id="PIRSF011576">
    <property type="entry name" value="YabP"/>
    <property type="match status" value="1"/>
</dbReference>